<evidence type="ECO:0000256" key="2">
    <source>
        <dbReference type="ARBA" id="ARBA00022448"/>
    </source>
</evidence>
<dbReference type="InterPro" id="IPR003593">
    <property type="entry name" value="AAA+_ATPase"/>
</dbReference>
<dbReference type="SMART" id="SM00382">
    <property type="entry name" value="AAA"/>
    <property type="match status" value="1"/>
</dbReference>
<dbReference type="Gene3D" id="3.40.50.300">
    <property type="entry name" value="P-loop containing nucleotide triphosphate hydrolases"/>
    <property type="match status" value="1"/>
</dbReference>
<reference evidence="6 7" key="1">
    <citation type="submission" date="2009-01" db="EMBL/GenBank/DDBJ databases">
        <authorList>
            <person name="Qin X."/>
            <person name="Bachman B."/>
            <person name="Battles P."/>
            <person name="Bell A."/>
            <person name="Bess C."/>
            <person name="Bickham C."/>
            <person name="Chaboub L."/>
            <person name="Chen D."/>
            <person name="Coyle M."/>
            <person name="Deiros D.R."/>
            <person name="Dinh H."/>
            <person name="Forbes L."/>
            <person name="Fowler G."/>
            <person name="Francisco L."/>
            <person name="Fu Q."/>
            <person name="Gubbala S."/>
            <person name="Hale W."/>
            <person name="Han Y."/>
            <person name="Hemphill L."/>
            <person name="Highlander S.K."/>
            <person name="Hirani K."/>
            <person name="Hogues M."/>
            <person name="Jackson L."/>
            <person name="Jakkamsetti A."/>
            <person name="Javaid M."/>
            <person name="Jiang H."/>
            <person name="Korchina V."/>
            <person name="Kovar C."/>
            <person name="Lara F."/>
            <person name="Lee S."/>
            <person name="Mata R."/>
            <person name="Mathew T."/>
            <person name="Moen C."/>
            <person name="Morales K."/>
            <person name="Munidasa M."/>
            <person name="Nazareth L."/>
            <person name="Ngo R."/>
            <person name="Nguyen L."/>
            <person name="Okwuonu G."/>
            <person name="Ongeri F."/>
            <person name="Patil S."/>
            <person name="Petrosino J."/>
            <person name="Pham C."/>
            <person name="Pham P."/>
            <person name="Pu L.-L."/>
            <person name="Puazo M."/>
            <person name="Raj R."/>
            <person name="Reid J."/>
            <person name="Rouhana J."/>
            <person name="Saada N."/>
            <person name="Shang Y."/>
            <person name="Simmons D."/>
            <person name="Thornton R."/>
            <person name="Warren J."/>
            <person name="Weissenberger G."/>
            <person name="Zhang J."/>
            <person name="Zhang L."/>
            <person name="Zhou C."/>
            <person name="Zhu D."/>
            <person name="Muzny D."/>
            <person name="Worley K."/>
            <person name="Gibbs R."/>
        </authorList>
    </citation>
    <scope>NUCLEOTIDE SEQUENCE [LARGE SCALE GENOMIC DNA]</scope>
    <source>
        <strain evidence="6 7">ATCC 35098</strain>
    </source>
</reference>
<evidence type="ECO:0000313" key="7">
    <source>
        <dbReference type="Proteomes" id="UP000003744"/>
    </source>
</evidence>
<evidence type="ECO:0000256" key="3">
    <source>
        <dbReference type="ARBA" id="ARBA00022741"/>
    </source>
</evidence>
<dbReference type="HOGENOM" id="CLU_000604_1_2_9"/>
<dbReference type="PANTHER" id="PTHR43335">
    <property type="entry name" value="ABC TRANSPORTER, ATP-BINDING PROTEIN"/>
    <property type="match status" value="1"/>
</dbReference>
<dbReference type="RefSeq" id="WP_004167045.1">
    <property type="nucleotide sequence ID" value="NZ_GG666304.1"/>
</dbReference>
<proteinExistence type="inferred from homology"/>
<keyword evidence="3" id="KW-0547">Nucleotide-binding</keyword>
<dbReference type="InterPro" id="IPR003439">
    <property type="entry name" value="ABC_transporter-like_ATP-bd"/>
</dbReference>
<dbReference type="PROSITE" id="PS00211">
    <property type="entry name" value="ABC_TRANSPORTER_1"/>
    <property type="match status" value="1"/>
</dbReference>
<accession>C2CIX0</accession>
<dbReference type="PROSITE" id="PS50893">
    <property type="entry name" value="ABC_TRANSPORTER_2"/>
    <property type="match status" value="1"/>
</dbReference>
<dbReference type="PANTHER" id="PTHR43335:SF4">
    <property type="entry name" value="ABC TRANSPORTER, ATP-BINDING PROTEIN"/>
    <property type="match status" value="1"/>
</dbReference>
<comment type="caution">
    <text evidence="6">The sequence shown here is derived from an EMBL/GenBank/DDBJ whole genome shotgun (WGS) entry which is preliminary data.</text>
</comment>
<dbReference type="GO" id="GO:0016887">
    <property type="term" value="F:ATP hydrolysis activity"/>
    <property type="evidence" value="ECO:0007669"/>
    <property type="project" value="InterPro"/>
</dbReference>
<dbReference type="GO" id="GO:0005524">
    <property type="term" value="F:ATP binding"/>
    <property type="evidence" value="ECO:0007669"/>
    <property type="project" value="UniProtKB-KW"/>
</dbReference>
<name>C2CIX0_9FIRM</name>
<evidence type="ECO:0000313" key="6">
    <source>
        <dbReference type="EMBL" id="EEI82480.1"/>
    </source>
</evidence>
<protein>
    <submittedName>
        <fullName evidence="6">ABC transporter, ATP-binding protein</fullName>
    </submittedName>
</protein>
<dbReference type="Pfam" id="PF00005">
    <property type="entry name" value="ABC_tran"/>
    <property type="match status" value="1"/>
</dbReference>
<dbReference type="SUPFAM" id="SSF52540">
    <property type="entry name" value="P-loop containing nucleoside triphosphate hydrolases"/>
    <property type="match status" value="1"/>
</dbReference>
<dbReference type="EMBL" id="ACGC01000076">
    <property type="protein sequence ID" value="EEI82480.1"/>
    <property type="molecule type" value="Genomic_DNA"/>
</dbReference>
<feature type="domain" description="ABC transporter" evidence="5">
    <location>
        <begin position="5"/>
        <end position="232"/>
    </location>
</feature>
<dbReference type="AlphaFoldDB" id="C2CIX0"/>
<evidence type="ECO:0000259" key="5">
    <source>
        <dbReference type="PROSITE" id="PS50893"/>
    </source>
</evidence>
<evidence type="ECO:0000256" key="4">
    <source>
        <dbReference type="ARBA" id="ARBA00022840"/>
    </source>
</evidence>
<keyword evidence="2" id="KW-0813">Transport</keyword>
<dbReference type="InterPro" id="IPR027417">
    <property type="entry name" value="P-loop_NTPase"/>
</dbReference>
<sequence>MNSILSIKDLEKYYEDSPVLKSINININEGEIYGLLGRNGAGKTTIMKIILGLTKPTKGKVILLGSDTSTDKGKEVLKNVGCIIESPGFYSNLTATENLMIFAKLRGDSENSVKEALKLVNLPYNDKKLFGKYSLGMKQRLAIANAIMHKPKVLILDEPINGLDPIGIAEVRDLIKSLKENGTTILISSHILPELENLADRIGIINDGNLIDEINLEEWNSHNEFGVKIYVDKTQEAINLLSKNGVNSEQMVTFNKGIIIKNENVKVSDLNKIFIKNDFEVNGIIEEKITLEDYFKKVTGGQGIG</sequence>
<keyword evidence="4 6" id="KW-0067">ATP-binding</keyword>
<evidence type="ECO:0000256" key="1">
    <source>
        <dbReference type="ARBA" id="ARBA00005417"/>
    </source>
</evidence>
<gene>
    <name evidence="6" type="ORF">HMPREF0077_1430</name>
</gene>
<dbReference type="Proteomes" id="UP000003744">
    <property type="component" value="Unassembled WGS sequence"/>
</dbReference>
<dbReference type="eggNOG" id="COG1131">
    <property type="taxonomic scope" value="Bacteria"/>
</dbReference>
<organism evidence="6 7">
    <name type="scientific">Anaerococcus tetradius ATCC 35098</name>
    <dbReference type="NCBI Taxonomy" id="525255"/>
    <lineage>
        <taxon>Bacteria</taxon>
        <taxon>Bacillati</taxon>
        <taxon>Bacillota</taxon>
        <taxon>Tissierellia</taxon>
        <taxon>Tissierellales</taxon>
        <taxon>Peptoniphilaceae</taxon>
        <taxon>Anaerococcus</taxon>
    </lineage>
</organism>
<comment type="similarity">
    <text evidence="1">Belongs to the ABC transporter superfamily.</text>
</comment>
<dbReference type="InterPro" id="IPR017871">
    <property type="entry name" value="ABC_transporter-like_CS"/>
</dbReference>